<dbReference type="AlphaFoldDB" id="A0A938WME3"/>
<reference evidence="7 8" key="1">
    <citation type="journal article" date="2021" name="Sci. Rep.">
        <title>The distribution of antibiotic resistance genes in chicken gut microbiota commensals.</title>
        <authorList>
            <person name="Juricova H."/>
            <person name="Matiasovicova J."/>
            <person name="Kubasova T."/>
            <person name="Cejkova D."/>
            <person name="Rychlik I."/>
        </authorList>
    </citation>
    <scope>NUCLEOTIDE SEQUENCE [LARGE SCALE GENOMIC DNA]</scope>
    <source>
        <strain evidence="7 8">An819</strain>
    </source>
</reference>
<comment type="caution">
    <text evidence="7">The sequence shown here is derived from an EMBL/GenBank/DDBJ whole genome shotgun (WGS) entry which is preliminary data.</text>
</comment>
<dbReference type="GO" id="GO:0043418">
    <property type="term" value="P:homocysteine catabolic process"/>
    <property type="evidence" value="ECO:0007669"/>
    <property type="project" value="TreeGrafter"/>
</dbReference>
<dbReference type="GO" id="GO:0070005">
    <property type="term" value="F:cysteine-type aminopeptidase activity"/>
    <property type="evidence" value="ECO:0007669"/>
    <property type="project" value="InterPro"/>
</dbReference>
<dbReference type="EMBL" id="JACJJL010000014">
    <property type="protein sequence ID" value="MBM6661935.1"/>
    <property type="molecule type" value="Genomic_DNA"/>
</dbReference>
<dbReference type="InterPro" id="IPR004134">
    <property type="entry name" value="Peptidase_C1B"/>
</dbReference>
<dbReference type="PROSITE" id="PS00139">
    <property type="entry name" value="THIOL_PROTEASE_CYS"/>
    <property type="match status" value="1"/>
</dbReference>
<evidence type="ECO:0000256" key="5">
    <source>
        <dbReference type="PIRSR" id="PIRSR005700-1"/>
    </source>
</evidence>
<dbReference type="InterPro" id="IPR038765">
    <property type="entry name" value="Papain-like_cys_pep_sf"/>
</dbReference>
<dbReference type="PANTHER" id="PTHR10363">
    <property type="entry name" value="BLEOMYCIN HYDROLASE"/>
    <property type="match status" value="1"/>
</dbReference>
<name>A0A938WME3_9BACT</name>
<feature type="active site" evidence="5">
    <location>
        <position position="53"/>
    </location>
</feature>
<evidence type="ECO:0000313" key="8">
    <source>
        <dbReference type="Proteomes" id="UP000764045"/>
    </source>
</evidence>
<dbReference type="Pfam" id="PF03051">
    <property type="entry name" value="Peptidase_C1_2"/>
    <property type="match status" value="2"/>
</dbReference>
<keyword evidence="6" id="KW-0732">Signal</keyword>
<keyword evidence="8" id="KW-1185">Reference proteome</keyword>
<sequence>MKHLLTLALAAVVVAGAHAEEKKDSVNKNKPVFTVVKENKITSIKDQSRSGTCWAYSTLSFFESEILRNTGKTYDLCENFVASKTYMDRAIAAVRMHGDISFSQGGSSYDPLYCAINYGLCPENAMPAPGTPQGDSLNNFNEFFSVMTPYVEGIAKSNAKKLTPAWKKGLQGILDAYLGECPKEFTYEGKKYTPQSFAQSLGLNWDDYVSISSFTHHPFWKTFVVEVQDNWRWKPSYNVPMDDMMRIIDNAINEGYTIMWGGDVSEDGFTRKGLGIAYDTKKVQNMAGSDAARWLKLTTAQKNEKFDSLGVNAPEIVPTQEMRQQAYDNWETTDDHGMHIYGIAKDQNGKEYYMVKNSWGEFGDYKGTWYMTKAFVAYKTMDFMVNKNAIPKDIRKKLGI</sequence>
<evidence type="ECO:0000256" key="2">
    <source>
        <dbReference type="ARBA" id="ARBA00022801"/>
    </source>
</evidence>
<feature type="active site" evidence="5">
    <location>
        <position position="357"/>
    </location>
</feature>
<proteinExistence type="inferred from homology"/>
<evidence type="ECO:0000256" key="6">
    <source>
        <dbReference type="SAM" id="SignalP"/>
    </source>
</evidence>
<dbReference type="GO" id="GO:0005737">
    <property type="term" value="C:cytoplasm"/>
    <property type="evidence" value="ECO:0007669"/>
    <property type="project" value="TreeGrafter"/>
</dbReference>
<dbReference type="SUPFAM" id="SSF54001">
    <property type="entry name" value="Cysteine proteinases"/>
    <property type="match status" value="1"/>
</dbReference>
<dbReference type="GO" id="GO:0006508">
    <property type="term" value="P:proteolysis"/>
    <property type="evidence" value="ECO:0007669"/>
    <property type="project" value="UniProtKB-KW"/>
</dbReference>
<dbReference type="InterPro" id="IPR000169">
    <property type="entry name" value="Pept_cys_AS"/>
</dbReference>
<evidence type="ECO:0000256" key="1">
    <source>
        <dbReference type="ARBA" id="ARBA00022670"/>
    </source>
</evidence>
<feature type="signal peptide" evidence="6">
    <location>
        <begin position="1"/>
        <end position="19"/>
    </location>
</feature>
<feature type="active site" evidence="5">
    <location>
        <position position="336"/>
    </location>
</feature>
<dbReference type="RefSeq" id="WP_205109871.1">
    <property type="nucleotide sequence ID" value="NZ_CAWUJD010000001.1"/>
</dbReference>
<keyword evidence="1 4" id="KW-0645">Protease</keyword>
<dbReference type="PIRSF" id="PIRSF005700">
    <property type="entry name" value="PepC"/>
    <property type="match status" value="1"/>
</dbReference>
<comment type="similarity">
    <text evidence="4">Belongs to the peptidase C1 family.</text>
</comment>
<evidence type="ECO:0000256" key="4">
    <source>
        <dbReference type="PIRNR" id="PIRNR005700"/>
    </source>
</evidence>
<evidence type="ECO:0000256" key="3">
    <source>
        <dbReference type="ARBA" id="ARBA00022807"/>
    </source>
</evidence>
<gene>
    <name evidence="7" type="ORF">H6B30_09285</name>
</gene>
<accession>A0A938WME3</accession>
<protein>
    <recommendedName>
        <fullName evidence="4">Aminopeptidase</fullName>
    </recommendedName>
</protein>
<feature type="chain" id="PRO_5037243797" description="Aminopeptidase" evidence="6">
    <location>
        <begin position="20"/>
        <end position="400"/>
    </location>
</feature>
<dbReference type="PANTHER" id="PTHR10363:SF2">
    <property type="entry name" value="BLEOMYCIN HYDROLASE"/>
    <property type="match status" value="1"/>
</dbReference>
<evidence type="ECO:0000313" key="7">
    <source>
        <dbReference type="EMBL" id="MBM6661935.1"/>
    </source>
</evidence>
<dbReference type="Proteomes" id="UP000764045">
    <property type="component" value="Unassembled WGS sequence"/>
</dbReference>
<keyword evidence="4 7" id="KW-0031">Aminopeptidase</keyword>
<dbReference type="GO" id="GO:0009636">
    <property type="term" value="P:response to toxic substance"/>
    <property type="evidence" value="ECO:0007669"/>
    <property type="project" value="TreeGrafter"/>
</dbReference>
<keyword evidence="2 4" id="KW-0378">Hydrolase</keyword>
<dbReference type="Gene3D" id="3.90.70.10">
    <property type="entry name" value="Cysteine proteinases"/>
    <property type="match status" value="1"/>
</dbReference>
<keyword evidence="3 4" id="KW-0788">Thiol protease</keyword>
<organism evidence="7 8">
    <name type="scientific">Marseilla massiliensis</name>
    <dbReference type="NCBI Taxonomy" id="1841864"/>
    <lineage>
        <taxon>Bacteria</taxon>
        <taxon>Pseudomonadati</taxon>
        <taxon>Bacteroidota</taxon>
        <taxon>Bacteroidia</taxon>
        <taxon>Bacteroidales</taxon>
        <taxon>Prevotellaceae</taxon>
        <taxon>Marseilla</taxon>
    </lineage>
</organism>